<feature type="region of interest" description="Disordered" evidence="1">
    <location>
        <begin position="1"/>
        <end position="47"/>
    </location>
</feature>
<feature type="transmembrane region" description="Helical" evidence="2">
    <location>
        <begin position="660"/>
        <end position="679"/>
    </location>
</feature>
<feature type="region of interest" description="Disordered" evidence="1">
    <location>
        <begin position="286"/>
        <end position="306"/>
    </location>
</feature>
<accession>A0AAD9Z3M7</accession>
<organism evidence="3 4">
    <name type="scientific">Lepraria neglecta</name>
    <dbReference type="NCBI Taxonomy" id="209136"/>
    <lineage>
        <taxon>Eukaryota</taxon>
        <taxon>Fungi</taxon>
        <taxon>Dikarya</taxon>
        <taxon>Ascomycota</taxon>
        <taxon>Pezizomycotina</taxon>
        <taxon>Lecanoromycetes</taxon>
        <taxon>OSLEUM clade</taxon>
        <taxon>Lecanoromycetidae</taxon>
        <taxon>Lecanorales</taxon>
        <taxon>Lecanorineae</taxon>
        <taxon>Stereocaulaceae</taxon>
        <taxon>Lepraria</taxon>
    </lineage>
</organism>
<evidence type="ECO:0000256" key="2">
    <source>
        <dbReference type="SAM" id="Phobius"/>
    </source>
</evidence>
<keyword evidence="4" id="KW-1185">Reference proteome</keyword>
<feature type="transmembrane region" description="Helical" evidence="2">
    <location>
        <begin position="584"/>
        <end position="605"/>
    </location>
</feature>
<dbReference type="Proteomes" id="UP001276659">
    <property type="component" value="Unassembled WGS sequence"/>
</dbReference>
<protein>
    <submittedName>
        <fullName evidence="3">Uncharacterized protein</fullName>
    </submittedName>
</protein>
<feature type="region of interest" description="Disordered" evidence="1">
    <location>
        <begin position="90"/>
        <end position="112"/>
    </location>
</feature>
<feature type="region of interest" description="Disordered" evidence="1">
    <location>
        <begin position="171"/>
        <end position="203"/>
    </location>
</feature>
<feature type="region of interest" description="Disordered" evidence="1">
    <location>
        <begin position="335"/>
        <end position="409"/>
    </location>
</feature>
<keyword evidence="2" id="KW-0812">Transmembrane</keyword>
<evidence type="ECO:0000313" key="3">
    <source>
        <dbReference type="EMBL" id="KAK3170839.1"/>
    </source>
</evidence>
<keyword evidence="2" id="KW-1133">Transmembrane helix</keyword>
<evidence type="ECO:0000256" key="1">
    <source>
        <dbReference type="SAM" id="MobiDB-lite"/>
    </source>
</evidence>
<evidence type="ECO:0000313" key="4">
    <source>
        <dbReference type="Proteomes" id="UP001276659"/>
    </source>
</evidence>
<feature type="compositionally biased region" description="Pro residues" evidence="1">
    <location>
        <begin position="340"/>
        <end position="352"/>
    </location>
</feature>
<keyword evidence="2" id="KW-0472">Membrane</keyword>
<sequence>MQPLSPITSKVPPALHHHTRVSTTERKISAPTAVSDSLGFTSRPPDMLSMRMASTKAIKSPRDSTASTIESLADIETANDYQAALHQVDEEVSTNHDPWPLRTPTGSPTPAREDVHQLTVHGPASPFIVSDVATKSSSIVDSPAASRPNLRAPKAFRLPFLPKILRSALKEKEEPPAVPMKSPRRLPGNKGDRESFFDDTSSVGEEAGAGAGYGYEIQDARQAIIGSPVMVKYGSNTKVELKEMLRSTPPAADNPGPSKGKATAILGKDVGSLMSQSSQGIGIYTGLPQAQQGEDPTQDTASTRSGPLGLGLWKEINPLAMSVLRSHQSLLNPISSSVPAPAPPPKSAPPVPVARKVSFPPPPPLDIRPEHRFLRQSIVSTPYPSGTSAKKEKKRKEKEAIKGVADEDEDEKDEGVEAVLTLVLYGNSNPIPKVKTILLPSSHETPLIDATEIGHPPITASLSQIVDDERLFTLLRSEYNSMRGPLHHLASARNVCSLKLLSYTSMSQLASRQGLSMQFRGDDVQEEIAEARMLEMFWKPRMGRRKKEWVSWVRRLPENAKRAEAGDRDKIAIEFVEGWAVGKLYAAVIAVLVCSLLATLLWIFVGQGGSGLELKNMMSGSPPYLKDLVDGNNGLSGALGAQVGARPVGYKGSGGRVETGAVLGVLVLMFGWTGVGAWLELSWLVM</sequence>
<dbReference type="AlphaFoldDB" id="A0AAD9Z3M7"/>
<proteinExistence type="predicted"/>
<comment type="caution">
    <text evidence="3">The sequence shown here is derived from an EMBL/GenBank/DDBJ whole genome shotgun (WGS) entry which is preliminary data.</text>
</comment>
<gene>
    <name evidence="3" type="ORF">OEA41_002923</name>
</gene>
<feature type="compositionally biased region" description="Polar residues" evidence="1">
    <location>
        <begin position="288"/>
        <end position="305"/>
    </location>
</feature>
<reference evidence="3" key="1">
    <citation type="submission" date="2022-11" db="EMBL/GenBank/DDBJ databases">
        <title>Chromosomal genome sequence assembly and mating type (MAT) locus characterization of the leprose asexual lichenized fungus Lepraria neglecta (Nyl.) Erichsen.</title>
        <authorList>
            <person name="Allen J.L."/>
            <person name="Pfeffer B."/>
        </authorList>
    </citation>
    <scope>NUCLEOTIDE SEQUENCE</scope>
    <source>
        <strain evidence="3">Allen 5258</strain>
    </source>
</reference>
<feature type="compositionally biased region" description="Polar residues" evidence="1">
    <location>
        <begin position="377"/>
        <end position="388"/>
    </location>
</feature>
<name>A0AAD9Z3M7_9LECA</name>
<dbReference type="EMBL" id="JASNWA010000008">
    <property type="protein sequence ID" value="KAK3170839.1"/>
    <property type="molecule type" value="Genomic_DNA"/>
</dbReference>